<dbReference type="Pfam" id="PF07690">
    <property type="entry name" value="MFS_1"/>
    <property type="match status" value="1"/>
</dbReference>
<dbReference type="InterPro" id="IPR011701">
    <property type="entry name" value="MFS"/>
</dbReference>
<dbReference type="PROSITE" id="PS50850">
    <property type="entry name" value="MFS"/>
    <property type="match status" value="1"/>
</dbReference>
<comment type="similarity">
    <text evidence="2">Belongs to the major facilitator superfamily.</text>
</comment>
<dbReference type="Proteomes" id="UP000325003">
    <property type="component" value="Unassembled WGS sequence"/>
</dbReference>
<feature type="transmembrane region" description="Helical" evidence="8">
    <location>
        <begin position="167"/>
        <end position="185"/>
    </location>
</feature>
<keyword evidence="6 8" id="KW-1133">Transmembrane helix</keyword>
<dbReference type="SUPFAM" id="SSF103473">
    <property type="entry name" value="MFS general substrate transporter"/>
    <property type="match status" value="1"/>
</dbReference>
<dbReference type="InterPro" id="IPR036259">
    <property type="entry name" value="MFS_trans_sf"/>
</dbReference>
<dbReference type="GO" id="GO:0022857">
    <property type="term" value="F:transmembrane transporter activity"/>
    <property type="evidence" value="ECO:0007669"/>
    <property type="project" value="InterPro"/>
</dbReference>
<evidence type="ECO:0000256" key="7">
    <source>
        <dbReference type="ARBA" id="ARBA00023136"/>
    </source>
</evidence>
<reference evidence="10 11" key="2">
    <citation type="submission" date="2019-09" db="EMBL/GenBank/DDBJ databases">
        <authorList>
            <person name="Jin C."/>
        </authorList>
    </citation>
    <scope>NUCLEOTIDE SEQUENCE [LARGE SCALE GENOMIC DNA]</scope>
    <source>
        <strain evidence="10 11">BN130099</strain>
    </source>
</reference>
<dbReference type="PANTHER" id="PTHR43271:SF1">
    <property type="entry name" value="INNER MEMBRANE TRANSPORT PROTEIN YNFM"/>
    <property type="match status" value="1"/>
</dbReference>
<proteinExistence type="inferred from homology"/>
<reference evidence="10 11" key="1">
    <citation type="submission" date="2019-09" db="EMBL/GenBank/DDBJ databases">
        <title>Nocardioides panacisoli sp. nov., isolated from the soil of a ginseng field.</title>
        <authorList>
            <person name="Cho C."/>
        </authorList>
    </citation>
    <scope>NUCLEOTIDE SEQUENCE [LARGE SCALE GENOMIC DNA]</scope>
    <source>
        <strain evidence="10 11">BN130099</strain>
    </source>
</reference>
<feature type="transmembrane region" description="Helical" evidence="8">
    <location>
        <begin position="245"/>
        <end position="264"/>
    </location>
</feature>
<comment type="caution">
    <text evidence="10">The sequence shown here is derived from an EMBL/GenBank/DDBJ whole genome shotgun (WGS) entry which is preliminary data.</text>
</comment>
<feature type="transmembrane region" description="Helical" evidence="8">
    <location>
        <begin position="134"/>
        <end position="155"/>
    </location>
</feature>
<evidence type="ECO:0000256" key="5">
    <source>
        <dbReference type="ARBA" id="ARBA00022692"/>
    </source>
</evidence>
<evidence type="ECO:0000256" key="3">
    <source>
        <dbReference type="ARBA" id="ARBA00022448"/>
    </source>
</evidence>
<dbReference type="CDD" id="cd17324">
    <property type="entry name" value="MFS_NepI_like"/>
    <property type="match status" value="1"/>
</dbReference>
<accession>A0A5B1L888</accession>
<protein>
    <submittedName>
        <fullName evidence="10">MFS transporter</fullName>
    </submittedName>
</protein>
<feature type="transmembrane region" description="Helical" evidence="8">
    <location>
        <begin position="311"/>
        <end position="328"/>
    </location>
</feature>
<evidence type="ECO:0000256" key="4">
    <source>
        <dbReference type="ARBA" id="ARBA00022475"/>
    </source>
</evidence>
<evidence type="ECO:0000256" key="2">
    <source>
        <dbReference type="ARBA" id="ARBA00008335"/>
    </source>
</evidence>
<feature type="transmembrane region" description="Helical" evidence="8">
    <location>
        <begin position="374"/>
        <end position="394"/>
    </location>
</feature>
<comment type="subcellular location">
    <subcellularLocation>
        <location evidence="1">Cell membrane</location>
        <topology evidence="1">Multi-pass membrane protein</topology>
    </subcellularLocation>
</comment>
<evidence type="ECO:0000259" key="9">
    <source>
        <dbReference type="PROSITE" id="PS50850"/>
    </source>
</evidence>
<keyword evidence="3" id="KW-0813">Transport</keyword>
<feature type="transmembrane region" description="Helical" evidence="8">
    <location>
        <begin position="77"/>
        <end position="97"/>
    </location>
</feature>
<evidence type="ECO:0000313" key="10">
    <source>
        <dbReference type="EMBL" id="KAA1416785.1"/>
    </source>
</evidence>
<gene>
    <name evidence="10" type="ORF">F0U44_16450</name>
</gene>
<sequence length="432" mass="44014">MKIDDRLHWTYVFRPGRVGVVSTLALDRTEPGYHPGMPDYRRVVGALFAAGLGTFALLYSAQALLPEFVTEFGVSSGSSTMALSVTTLGLGVALLVAGPVSDAIGRTQLIHLSLALSCSLALACAVAPTWEALLALRFLEGVALAGLPAVATAYLREELHASTHARAAGLYIGGTALGGMAGRLVTGPVGEVAGWRWALVSAALLGIGCAVAVRLLLPPSRHFSPGPSDVRTAVRMGRRALSDPALLALYGVGACTVGALVAAFNAVGFRLAEPPFGLGLAAASLVFLVYPLGTVSATLFGRLADRFGRRAVMPAGAFVAIVGVGVTLPDALLAVVAGLGLITVGFFAVHGVASGWVPARAHAGGVSTAQAASFYLFAYYLGSSVFGSLGGAAFARGGWALTAAFVALLLTVAGVLSLVLRRTPVLVVTPAP</sequence>
<keyword evidence="4" id="KW-1003">Cell membrane</keyword>
<dbReference type="InterPro" id="IPR020846">
    <property type="entry name" value="MFS_dom"/>
</dbReference>
<evidence type="ECO:0000256" key="6">
    <source>
        <dbReference type="ARBA" id="ARBA00022989"/>
    </source>
</evidence>
<feature type="transmembrane region" description="Helical" evidence="8">
    <location>
        <begin position="400"/>
        <end position="420"/>
    </location>
</feature>
<keyword evidence="11" id="KW-1185">Reference proteome</keyword>
<dbReference type="AlphaFoldDB" id="A0A5B1L888"/>
<feature type="transmembrane region" description="Helical" evidence="8">
    <location>
        <begin position="197"/>
        <end position="217"/>
    </location>
</feature>
<keyword evidence="5 8" id="KW-0812">Transmembrane</keyword>
<organism evidence="10 11">
    <name type="scientific">Nocardioides humilatus</name>
    <dbReference type="NCBI Taxonomy" id="2607660"/>
    <lineage>
        <taxon>Bacteria</taxon>
        <taxon>Bacillati</taxon>
        <taxon>Actinomycetota</taxon>
        <taxon>Actinomycetes</taxon>
        <taxon>Propionibacteriales</taxon>
        <taxon>Nocardioidaceae</taxon>
        <taxon>Nocardioides</taxon>
    </lineage>
</organism>
<feature type="transmembrane region" description="Helical" evidence="8">
    <location>
        <begin position="43"/>
        <end position="65"/>
    </location>
</feature>
<feature type="transmembrane region" description="Helical" evidence="8">
    <location>
        <begin position="334"/>
        <end position="353"/>
    </location>
</feature>
<dbReference type="PANTHER" id="PTHR43271">
    <property type="entry name" value="BLL2771 PROTEIN"/>
    <property type="match status" value="1"/>
</dbReference>
<feature type="domain" description="Major facilitator superfamily (MFS) profile" evidence="9">
    <location>
        <begin position="39"/>
        <end position="425"/>
    </location>
</feature>
<evidence type="ECO:0000256" key="8">
    <source>
        <dbReference type="SAM" id="Phobius"/>
    </source>
</evidence>
<feature type="transmembrane region" description="Helical" evidence="8">
    <location>
        <begin position="109"/>
        <end position="128"/>
    </location>
</feature>
<keyword evidence="7 8" id="KW-0472">Membrane</keyword>
<name>A0A5B1L888_9ACTN</name>
<feature type="transmembrane region" description="Helical" evidence="8">
    <location>
        <begin position="276"/>
        <end position="299"/>
    </location>
</feature>
<dbReference type="Gene3D" id="1.20.1250.20">
    <property type="entry name" value="MFS general substrate transporter like domains"/>
    <property type="match status" value="1"/>
</dbReference>
<evidence type="ECO:0000256" key="1">
    <source>
        <dbReference type="ARBA" id="ARBA00004651"/>
    </source>
</evidence>
<evidence type="ECO:0000313" key="11">
    <source>
        <dbReference type="Proteomes" id="UP000325003"/>
    </source>
</evidence>
<dbReference type="GO" id="GO:0005886">
    <property type="term" value="C:plasma membrane"/>
    <property type="evidence" value="ECO:0007669"/>
    <property type="project" value="UniProtKB-SubCell"/>
</dbReference>
<dbReference type="EMBL" id="VUJV01000006">
    <property type="protein sequence ID" value="KAA1416785.1"/>
    <property type="molecule type" value="Genomic_DNA"/>
</dbReference>